<accession>A0AAW1DBR3</accession>
<dbReference type="SUPFAM" id="SSF75553">
    <property type="entry name" value="Smc hinge domain"/>
    <property type="match status" value="1"/>
</dbReference>
<dbReference type="GO" id="GO:0016887">
    <property type="term" value="F:ATP hydrolysis activity"/>
    <property type="evidence" value="ECO:0007669"/>
    <property type="project" value="InterPro"/>
</dbReference>
<dbReference type="InterPro" id="IPR024704">
    <property type="entry name" value="SMC"/>
</dbReference>
<dbReference type="Gene3D" id="3.40.50.300">
    <property type="entry name" value="P-loop containing nucleotide triphosphate hydrolases"/>
    <property type="match status" value="1"/>
</dbReference>
<keyword evidence="8 12" id="KW-0175">Coiled coil</keyword>
<gene>
    <name evidence="14" type="ORF">O3M35_009914</name>
</gene>
<dbReference type="FunFam" id="3.30.70.1620:FF:000003">
    <property type="entry name" value="Structural maintenance of chromosomes 4"/>
    <property type="match status" value="1"/>
</dbReference>
<dbReference type="PANTHER" id="PTHR18937:SF172">
    <property type="entry name" value="STRUCTURAL MAINTENANCE OF CHROMOSOMES PROTEIN"/>
    <property type="match status" value="1"/>
</dbReference>
<evidence type="ECO:0000313" key="15">
    <source>
        <dbReference type="Proteomes" id="UP001461498"/>
    </source>
</evidence>
<evidence type="ECO:0000256" key="8">
    <source>
        <dbReference type="ARBA" id="ARBA00023054"/>
    </source>
</evidence>
<feature type="domain" description="SMC hinge" evidence="13">
    <location>
        <begin position="183"/>
        <end position="299"/>
    </location>
</feature>
<evidence type="ECO:0000313" key="14">
    <source>
        <dbReference type="EMBL" id="KAK9505959.1"/>
    </source>
</evidence>
<evidence type="ECO:0000256" key="4">
    <source>
        <dbReference type="ARBA" id="ARBA00022618"/>
    </source>
</evidence>
<dbReference type="Pfam" id="PF06470">
    <property type="entry name" value="SMC_hinge"/>
    <property type="match status" value="1"/>
</dbReference>
<keyword evidence="11" id="KW-0131">Cell cycle</keyword>
<dbReference type="GO" id="GO:0051301">
    <property type="term" value="P:cell division"/>
    <property type="evidence" value="ECO:0007669"/>
    <property type="project" value="UniProtKB-KW"/>
</dbReference>
<dbReference type="EMBL" id="JAPXFL010000006">
    <property type="protein sequence ID" value="KAK9505959.1"/>
    <property type="molecule type" value="Genomic_DNA"/>
</dbReference>
<evidence type="ECO:0000256" key="7">
    <source>
        <dbReference type="ARBA" id="ARBA00022840"/>
    </source>
</evidence>
<dbReference type="Gene3D" id="1.20.1060.20">
    <property type="match status" value="1"/>
</dbReference>
<name>A0AAW1DBR3_9HEMI</name>
<reference evidence="14 15" key="1">
    <citation type="submission" date="2022-12" db="EMBL/GenBank/DDBJ databases">
        <title>Chromosome-level genome assembly of true bugs.</title>
        <authorList>
            <person name="Ma L."/>
            <person name="Li H."/>
        </authorList>
    </citation>
    <scope>NUCLEOTIDE SEQUENCE [LARGE SCALE GENOMIC DNA]</scope>
    <source>
        <strain evidence="14">Lab_2022b</strain>
    </source>
</reference>
<evidence type="ECO:0000256" key="5">
    <source>
        <dbReference type="ARBA" id="ARBA00022741"/>
    </source>
</evidence>
<feature type="coiled-coil region" evidence="12">
    <location>
        <begin position="528"/>
        <end position="646"/>
    </location>
</feature>
<dbReference type="GO" id="GO:0007076">
    <property type="term" value="P:mitotic chromosome condensation"/>
    <property type="evidence" value="ECO:0007669"/>
    <property type="project" value="TreeGrafter"/>
</dbReference>
<comment type="subcellular location">
    <subcellularLocation>
        <location evidence="1">Nucleus</location>
    </subcellularLocation>
</comment>
<organism evidence="14 15">
    <name type="scientific">Rhynocoris fuscipes</name>
    <dbReference type="NCBI Taxonomy" id="488301"/>
    <lineage>
        <taxon>Eukaryota</taxon>
        <taxon>Metazoa</taxon>
        <taxon>Ecdysozoa</taxon>
        <taxon>Arthropoda</taxon>
        <taxon>Hexapoda</taxon>
        <taxon>Insecta</taxon>
        <taxon>Pterygota</taxon>
        <taxon>Neoptera</taxon>
        <taxon>Paraneoptera</taxon>
        <taxon>Hemiptera</taxon>
        <taxon>Heteroptera</taxon>
        <taxon>Panheteroptera</taxon>
        <taxon>Cimicomorpha</taxon>
        <taxon>Reduviidae</taxon>
        <taxon>Harpactorinae</taxon>
        <taxon>Harpactorini</taxon>
        <taxon>Rhynocoris</taxon>
    </lineage>
</organism>
<dbReference type="InterPro" id="IPR010935">
    <property type="entry name" value="SMC_hinge"/>
</dbReference>
<evidence type="ECO:0000256" key="1">
    <source>
        <dbReference type="ARBA" id="ARBA00004123"/>
    </source>
</evidence>
<evidence type="ECO:0000256" key="10">
    <source>
        <dbReference type="ARBA" id="ARBA00023242"/>
    </source>
</evidence>
<evidence type="ECO:0000256" key="12">
    <source>
        <dbReference type="SAM" id="Coils"/>
    </source>
</evidence>
<keyword evidence="9" id="KW-0226">DNA condensation</keyword>
<dbReference type="GO" id="GO:0000796">
    <property type="term" value="C:condensin complex"/>
    <property type="evidence" value="ECO:0007669"/>
    <property type="project" value="TreeGrafter"/>
</dbReference>
<dbReference type="InterPro" id="IPR027417">
    <property type="entry name" value="P-loop_NTPase"/>
</dbReference>
<protein>
    <recommendedName>
        <fullName evidence="3">Structural maintenance of chromosomes protein 4</fullName>
    </recommendedName>
</protein>
<proteinExistence type="inferred from homology"/>
<dbReference type="InterPro" id="IPR003395">
    <property type="entry name" value="RecF/RecN/SMC_N"/>
</dbReference>
<comment type="caution">
    <text evidence="14">The sequence shown here is derived from an EMBL/GenBank/DDBJ whole genome shotgun (WGS) entry which is preliminary data.</text>
</comment>
<keyword evidence="7" id="KW-0067">ATP-binding</keyword>
<dbReference type="GO" id="GO:0005634">
    <property type="term" value="C:nucleus"/>
    <property type="evidence" value="ECO:0007669"/>
    <property type="project" value="UniProtKB-SubCell"/>
</dbReference>
<evidence type="ECO:0000256" key="6">
    <source>
        <dbReference type="ARBA" id="ARBA00022776"/>
    </source>
</evidence>
<dbReference type="Proteomes" id="UP001461498">
    <property type="component" value="Unassembled WGS sequence"/>
</dbReference>
<sequence length="905" mass="102987">MKNIPSKNNKEIEELKKVEEKLVKARNEEEAIVEKTLASLQRETEGLQENLNQLNDKLIGLNKIKNEANAKFDVAKTELDVYQNKEAKEKTKLEKLKSTLVDVKNRLKEEQNKLSEASANLPGAQQQLSKSEAELAQIRHSEFEIRQKINDLMAKCQEKRHSLQDTRSRGRVLDYMMKQKEVTGIFGRLGDLGGIDAKYDCAISTACGFLDHIVTDTLKTAGKCIDILKKTGIGRASFIGLKEQEKLREQYNKPIKTPENIPRLFDLIKINDERVKPAFYFALRDTLVANDLEQAKRCAYGAVRYRVVTLTGEIIETSGTMSGGGRERRTGRMGRSAAVITNGASDDDLNLLDRQISENRDHLQNVEHRRVTLETSISTLNSNIKKWKMNLSACEMELKELQRQEHQLNQQIKNQETAVESAAVNPDIVEEMSEKLNQLKKELDVAAKNSGEVEAEVKKVKSSIDAATGGRMKEVRQKLQKTVTKLNKVTAEITKLGVEIKAAARDEVKTVNRIASLASEIAENESSILKAEELHHNLIEKIEKTNKEFEQINEVVTKVDKELKEMKSETSSLNKELSTLKATKLNENQKLESITKSIKESEQEINYRNKELQKLVLNEIPVFGDQEKQREQTESHSNELKKYTAEEIEEFDYNKLDYLSAQDSENLNTLRSKVNLNVVEVFREKNAELKTRLKELETVTNIRNEVRKGYDEVRSARLKEFMAGFFIITNKLKEMYQMITLGGDAEFELVDNLDPFSEGVIFSVRPPKKSWKNISNLSGGEKTLSSLALVFALHYYKPSPLYVMDEIDAALDFKNVSIVATYIKERTKNAQFIIISLRSNMFELADLLVGIYKTHNCTKSVTVTPLLYCAISNENNNHQVNNITENNIKETEDDMPMLPKRAKIN</sequence>
<dbReference type="InterPro" id="IPR036277">
    <property type="entry name" value="SMC_hinge_sf"/>
</dbReference>
<dbReference type="Gene3D" id="3.30.70.1620">
    <property type="match status" value="1"/>
</dbReference>
<dbReference type="PIRSF" id="PIRSF005719">
    <property type="entry name" value="SMC"/>
    <property type="match status" value="1"/>
</dbReference>
<dbReference type="SUPFAM" id="SSF52540">
    <property type="entry name" value="P-loop containing nucleoside triphosphate hydrolases"/>
    <property type="match status" value="1"/>
</dbReference>
<evidence type="ECO:0000259" key="13">
    <source>
        <dbReference type="SMART" id="SM00968"/>
    </source>
</evidence>
<dbReference type="FunFam" id="3.40.50.300:FF:000481">
    <property type="entry name" value="Structural maintenance of chromosomes 4"/>
    <property type="match status" value="1"/>
</dbReference>
<keyword evidence="10" id="KW-0539">Nucleus</keyword>
<dbReference type="GO" id="GO:0005524">
    <property type="term" value="F:ATP binding"/>
    <property type="evidence" value="ECO:0007669"/>
    <property type="project" value="UniProtKB-KW"/>
</dbReference>
<dbReference type="SUPFAM" id="SSF57997">
    <property type="entry name" value="Tropomyosin"/>
    <property type="match status" value="1"/>
</dbReference>
<dbReference type="AlphaFoldDB" id="A0AAW1DBR3"/>
<comment type="similarity">
    <text evidence="2">Belongs to the SMC family. SMC4 subfamily.</text>
</comment>
<keyword evidence="15" id="KW-1185">Reference proteome</keyword>
<dbReference type="Gene3D" id="1.10.287.1490">
    <property type="match status" value="1"/>
</dbReference>
<keyword evidence="4" id="KW-0132">Cell division</keyword>
<dbReference type="Pfam" id="PF02463">
    <property type="entry name" value="SMC_N"/>
    <property type="match status" value="1"/>
</dbReference>
<keyword evidence="5" id="KW-0547">Nucleotide-binding</keyword>
<feature type="coiled-coil region" evidence="12">
    <location>
        <begin position="8"/>
        <end position="134"/>
    </location>
</feature>
<evidence type="ECO:0000256" key="11">
    <source>
        <dbReference type="ARBA" id="ARBA00023306"/>
    </source>
</evidence>
<feature type="coiled-coil region" evidence="12">
    <location>
        <begin position="384"/>
        <end position="492"/>
    </location>
</feature>
<keyword evidence="6" id="KW-0498">Mitosis</keyword>
<evidence type="ECO:0000256" key="2">
    <source>
        <dbReference type="ARBA" id="ARBA00006005"/>
    </source>
</evidence>
<dbReference type="PANTHER" id="PTHR18937">
    <property type="entry name" value="STRUCTURAL MAINTENANCE OF CHROMOSOMES SMC FAMILY MEMBER"/>
    <property type="match status" value="1"/>
</dbReference>
<evidence type="ECO:0000256" key="3">
    <source>
        <dbReference type="ARBA" id="ARBA00018693"/>
    </source>
</evidence>
<evidence type="ECO:0000256" key="9">
    <source>
        <dbReference type="ARBA" id="ARBA00023067"/>
    </source>
</evidence>
<dbReference type="SMART" id="SM00968">
    <property type="entry name" value="SMC_hinge"/>
    <property type="match status" value="1"/>
</dbReference>